<dbReference type="CDD" id="cd05379">
    <property type="entry name" value="CAP_bacterial"/>
    <property type="match status" value="1"/>
</dbReference>
<evidence type="ECO:0000313" key="3">
    <source>
        <dbReference type="EMBL" id="KKT63808.1"/>
    </source>
</evidence>
<dbReference type="Gene3D" id="3.40.33.10">
    <property type="entry name" value="CAP"/>
    <property type="match status" value="1"/>
</dbReference>
<dbReference type="AlphaFoldDB" id="A0A0G1IXT1"/>
<evidence type="ECO:0000313" key="4">
    <source>
        <dbReference type="Proteomes" id="UP000033945"/>
    </source>
</evidence>
<protein>
    <recommendedName>
        <fullName evidence="2">SCP domain-containing protein</fullName>
    </recommendedName>
</protein>
<sequence>MIYGNFFKNALPAVPVYTPNKVAEQAKDLPKKEVAAPPPLKAKKEAPTAEIILTADGVFFRANQERKKADLPDLAPNSKLTASALAKIRDMFKNQYFAHESPAGKGVGDLAETEGYDFILIGENLVLGNFEGDNALVDAWMASPGHRANILGSRYKEIGIAVGRGMFPAEGGSAFGGEIRETWLAVQHFGLPLSTCLKPDENLKTGIESFEAQIKKLGVTASALKAELESEKPQNRNEYEAYNTKVEEYNALAQQMNSLIDQVKSIIPVYNQQIKTFNQCAGIN</sequence>
<comment type="caution">
    <text evidence="3">The sequence shown here is derived from an EMBL/GenBank/DDBJ whole genome shotgun (WGS) entry which is preliminary data.</text>
</comment>
<dbReference type="PANTHER" id="PTHR31157:SF1">
    <property type="entry name" value="SCP DOMAIN-CONTAINING PROTEIN"/>
    <property type="match status" value="1"/>
</dbReference>
<feature type="coiled-coil region" evidence="1">
    <location>
        <begin position="207"/>
        <end position="259"/>
    </location>
</feature>
<dbReference type="InterPro" id="IPR035940">
    <property type="entry name" value="CAP_sf"/>
</dbReference>
<reference evidence="3 4" key="1">
    <citation type="journal article" date="2015" name="Nature">
        <title>rRNA introns, odd ribosomes, and small enigmatic genomes across a large radiation of phyla.</title>
        <authorList>
            <person name="Brown C.T."/>
            <person name="Hug L.A."/>
            <person name="Thomas B.C."/>
            <person name="Sharon I."/>
            <person name="Castelle C.J."/>
            <person name="Singh A."/>
            <person name="Wilkins M.J."/>
            <person name="Williams K.H."/>
            <person name="Banfield J.F."/>
        </authorList>
    </citation>
    <scope>NUCLEOTIDE SEQUENCE [LARGE SCALE GENOMIC DNA]</scope>
</reference>
<dbReference type="Pfam" id="PF00188">
    <property type="entry name" value="CAP"/>
    <property type="match status" value="1"/>
</dbReference>
<name>A0A0G1IXT1_9BACT</name>
<keyword evidence="1" id="KW-0175">Coiled coil</keyword>
<gene>
    <name evidence="3" type="ORF">UW55_C0001G0101</name>
</gene>
<evidence type="ECO:0000256" key="1">
    <source>
        <dbReference type="SAM" id="Coils"/>
    </source>
</evidence>
<dbReference type="PANTHER" id="PTHR31157">
    <property type="entry name" value="SCP DOMAIN-CONTAINING PROTEIN"/>
    <property type="match status" value="1"/>
</dbReference>
<evidence type="ECO:0000259" key="2">
    <source>
        <dbReference type="Pfam" id="PF00188"/>
    </source>
</evidence>
<accession>A0A0G1IXT1</accession>
<organism evidence="3 4">
    <name type="scientific">Candidatus Giovannonibacteria bacterium GW2011_GWA2_44_26</name>
    <dbReference type="NCBI Taxonomy" id="1618648"/>
    <lineage>
        <taxon>Bacteria</taxon>
        <taxon>Candidatus Giovannoniibacteriota</taxon>
    </lineage>
</organism>
<proteinExistence type="predicted"/>
<dbReference type="EMBL" id="LCIT01000001">
    <property type="protein sequence ID" value="KKT63808.1"/>
    <property type="molecule type" value="Genomic_DNA"/>
</dbReference>
<dbReference type="SUPFAM" id="SSF55797">
    <property type="entry name" value="PR-1-like"/>
    <property type="match status" value="1"/>
</dbReference>
<dbReference type="InterPro" id="IPR014044">
    <property type="entry name" value="CAP_dom"/>
</dbReference>
<dbReference type="Proteomes" id="UP000033945">
    <property type="component" value="Unassembled WGS sequence"/>
</dbReference>
<feature type="domain" description="SCP" evidence="2">
    <location>
        <begin position="63"/>
        <end position="164"/>
    </location>
</feature>